<feature type="region of interest" description="Disordered" evidence="1">
    <location>
        <begin position="32"/>
        <end position="67"/>
    </location>
</feature>
<evidence type="ECO:0000256" key="1">
    <source>
        <dbReference type="SAM" id="MobiDB-lite"/>
    </source>
</evidence>
<reference evidence="2 3" key="1">
    <citation type="submission" date="2024-09" db="EMBL/GenBank/DDBJ databases">
        <title>Genome sequencing and assembly of Phytophthora oleae, isolate VK10A, causative agent of rot of olive drupes.</title>
        <authorList>
            <person name="Conti Taguali S."/>
            <person name="Riolo M."/>
            <person name="La Spada F."/>
            <person name="Cacciola S.O."/>
            <person name="Dionisio G."/>
        </authorList>
    </citation>
    <scope>NUCLEOTIDE SEQUENCE [LARGE SCALE GENOMIC DNA]</scope>
    <source>
        <strain evidence="2 3">VK10A</strain>
    </source>
</reference>
<protein>
    <submittedName>
        <fullName evidence="2">Uncharacterized protein</fullName>
    </submittedName>
</protein>
<keyword evidence="3" id="KW-1185">Reference proteome</keyword>
<dbReference type="EMBL" id="JBIMZQ010000006">
    <property type="protein sequence ID" value="KAL3670825.1"/>
    <property type="molecule type" value="Genomic_DNA"/>
</dbReference>
<evidence type="ECO:0000313" key="3">
    <source>
        <dbReference type="Proteomes" id="UP001632037"/>
    </source>
</evidence>
<feature type="compositionally biased region" description="Basic residues" evidence="1">
    <location>
        <begin position="42"/>
        <end position="53"/>
    </location>
</feature>
<evidence type="ECO:0000313" key="2">
    <source>
        <dbReference type="EMBL" id="KAL3670825.1"/>
    </source>
</evidence>
<dbReference type="AlphaFoldDB" id="A0ABD3FYJ9"/>
<feature type="region of interest" description="Disordered" evidence="1">
    <location>
        <begin position="132"/>
        <end position="160"/>
    </location>
</feature>
<organism evidence="2 3">
    <name type="scientific">Phytophthora oleae</name>
    <dbReference type="NCBI Taxonomy" id="2107226"/>
    <lineage>
        <taxon>Eukaryota</taxon>
        <taxon>Sar</taxon>
        <taxon>Stramenopiles</taxon>
        <taxon>Oomycota</taxon>
        <taxon>Peronosporomycetes</taxon>
        <taxon>Peronosporales</taxon>
        <taxon>Peronosporaceae</taxon>
        <taxon>Phytophthora</taxon>
    </lineage>
</organism>
<feature type="compositionally biased region" description="Polar residues" evidence="1">
    <location>
        <begin position="142"/>
        <end position="154"/>
    </location>
</feature>
<name>A0ABD3FYJ9_9STRA</name>
<dbReference type="Proteomes" id="UP001632037">
    <property type="component" value="Unassembled WGS sequence"/>
</dbReference>
<proteinExistence type="predicted"/>
<feature type="compositionally biased region" description="Basic and acidic residues" evidence="1">
    <location>
        <begin position="132"/>
        <end position="141"/>
    </location>
</feature>
<accession>A0ABD3FYJ9</accession>
<comment type="caution">
    <text evidence="2">The sequence shown here is derived from an EMBL/GenBank/DDBJ whole genome shotgun (WGS) entry which is preliminary data.</text>
</comment>
<gene>
    <name evidence="2" type="ORF">V7S43_004011</name>
</gene>
<sequence length="199" mass="21918">MLSSTSSLFPDEEHAYEPRRHVRFAALSRNALPNVEPGASPCRKKKPPSHRKAVPPPSSGQNSIPTSPAVQALRKIIKLSTSPKNLPKSVVKHPERVKYDEDPGSRALWGFPVRFSPKKQLQAEWRAAEEKMRRDLQDQQEKPTSPLTSVGPTKQETKANEADYTQIAWEGLHVAGGEECTSIAALGSTEGCCLTEVLD</sequence>